<evidence type="ECO:0000313" key="1">
    <source>
        <dbReference type="EMBL" id="KAI3732575.1"/>
    </source>
</evidence>
<dbReference type="EMBL" id="CM042038">
    <property type="protein sequence ID" value="KAI3732575.1"/>
    <property type="molecule type" value="Genomic_DNA"/>
</dbReference>
<protein>
    <submittedName>
        <fullName evidence="1">Uncharacterized protein</fullName>
    </submittedName>
</protein>
<reference evidence="1 2" key="2">
    <citation type="journal article" date="2022" name="Mol. Ecol. Resour.">
        <title>The genomes of chicory, endive, great burdock and yacon provide insights into Asteraceae paleo-polyploidization history and plant inulin production.</title>
        <authorList>
            <person name="Fan W."/>
            <person name="Wang S."/>
            <person name="Wang H."/>
            <person name="Wang A."/>
            <person name="Jiang F."/>
            <person name="Liu H."/>
            <person name="Zhao H."/>
            <person name="Xu D."/>
            <person name="Zhang Y."/>
        </authorList>
    </citation>
    <scope>NUCLEOTIDE SEQUENCE [LARGE SCALE GENOMIC DNA]</scope>
    <source>
        <strain evidence="2">cv. Yunnan</strain>
        <tissue evidence="1">Leaves</tissue>
    </source>
</reference>
<comment type="caution">
    <text evidence="1">The sequence shown here is derived from an EMBL/GenBank/DDBJ whole genome shotgun (WGS) entry which is preliminary data.</text>
</comment>
<dbReference type="Proteomes" id="UP001056120">
    <property type="component" value="Linkage Group LG21"/>
</dbReference>
<accession>A0ACB9CEG7</accession>
<reference evidence="2" key="1">
    <citation type="journal article" date="2022" name="Mol. Ecol. Resour.">
        <title>The genomes of chicory, endive, great burdock and yacon provide insights into Asteraceae palaeo-polyploidization history and plant inulin production.</title>
        <authorList>
            <person name="Fan W."/>
            <person name="Wang S."/>
            <person name="Wang H."/>
            <person name="Wang A."/>
            <person name="Jiang F."/>
            <person name="Liu H."/>
            <person name="Zhao H."/>
            <person name="Xu D."/>
            <person name="Zhang Y."/>
        </authorList>
    </citation>
    <scope>NUCLEOTIDE SEQUENCE [LARGE SCALE GENOMIC DNA]</scope>
    <source>
        <strain evidence="2">cv. Yunnan</strain>
    </source>
</reference>
<keyword evidence="2" id="KW-1185">Reference proteome</keyword>
<evidence type="ECO:0000313" key="2">
    <source>
        <dbReference type="Proteomes" id="UP001056120"/>
    </source>
</evidence>
<sequence length="437" mass="50093">MGLALFWKFYPYDVNWLLVVTLILLSLGTSGDKILQDVLQDLLYDIDKSQDRSEKRSIARATIWSRIAQVSAAVSTILWVAPGATGGVHPSWTSSFFVCIITMTLAVIISAFGHNVYHQGELTERPVEVFFGVFQARIKMLLKHISGYFLFTFSSYDNFRTLYSYIEPFKNVSNVGVFFVVSIISATGSALFLQQFNNLHADNDIAVQIYSLVQGFSQFAIPYLCRWICCLRKNEKTKIGVGMVCGIISCIFAWQLEIFRLKEVRLLDNEEDTNTSISFLWLVPQFGMLGCMERLTGEGLLKFYKSQLKEEQLQGYREEYIEFVMGIGKLLNIFLILTLQGWFGVTINDSRLDKYYLVLVCVGSENFITYCCIARFFYKDRELANDDDSANDDLQDQLTEQIRDIEQNQDLANDDLQNQLMEQIIDIEQNQDLAIED</sequence>
<proteinExistence type="predicted"/>
<organism evidence="1 2">
    <name type="scientific">Smallanthus sonchifolius</name>
    <dbReference type="NCBI Taxonomy" id="185202"/>
    <lineage>
        <taxon>Eukaryota</taxon>
        <taxon>Viridiplantae</taxon>
        <taxon>Streptophyta</taxon>
        <taxon>Embryophyta</taxon>
        <taxon>Tracheophyta</taxon>
        <taxon>Spermatophyta</taxon>
        <taxon>Magnoliopsida</taxon>
        <taxon>eudicotyledons</taxon>
        <taxon>Gunneridae</taxon>
        <taxon>Pentapetalae</taxon>
        <taxon>asterids</taxon>
        <taxon>campanulids</taxon>
        <taxon>Asterales</taxon>
        <taxon>Asteraceae</taxon>
        <taxon>Asteroideae</taxon>
        <taxon>Heliantheae alliance</taxon>
        <taxon>Millerieae</taxon>
        <taxon>Smallanthus</taxon>
    </lineage>
</organism>
<name>A0ACB9CEG7_9ASTR</name>
<gene>
    <name evidence="1" type="ORF">L1987_63781</name>
</gene>